<proteinExistence type="predicted"/>
<organism evidence="2 3">
    <name type="scientific">Candidatus Collierbacteria bacterium CG09_land_8_20_14_0_10_46_12</name>
    <dbReference type="NCBI Taxonomy" id="1974533"/>
    <lineage>
        <taxon>Bacteria</taxon>
        <taxon>Candidatus Collieribacteriota</taxon>
    </lineage>
</organism>
<dbReference type="EMBL" id="PEYY01000005">
    <property type="protein sequence ID" value="PIS18282.1"/>
    <property type="molecule type" value="Genomic_DNA"/>
</dbReference>
<dbReference type="Proteomes" id="UP000229574">
    <property type="component" value="Unassembled WGS sequence"/>
</dbReference>
<gene>
    <name evidence="2" type="ORF">COT54_00150</name>
</gene>
<feature type="transmembrane region" description="Helical" evidence="1">
    <location>
        <begin position="80"/>
        <end position="102"/>
    </location>
</feature>
<feature type="transmembrane region" description="Helical" evidence="1">
    <location>
        <begin position="47"/>
        <end position="68"/>
    </location>
</feature>
<feature type="transmembrane region" description="Helical" evidence="1">
    <location>
        <begin position="6"/>
        <end position="26"/>
    </location>
</feature>
<feature type="transmembrane region" description="Helical" evidence="1">
    <location>
        <begin position="348"/>
        <end position="372"/>
    </location>
</feature>
<feature type="non-terminal residue" evidence="2">
    <location>
        <position position="418"/>
    </location>
</feature>
<keyword evidence="1" id="KW-0812">Transmembrane</keyword>
<dbReference type="AlphaFoldDB" id="A0A2H0X043"/>
<name>A0A2H0X043_9BACT</name>
<comment type="caution">
    <text evidence="2">The sequence shown here is derived from an EMBL/GenBank/DDBJ whole genome shotgun (WGS) entry which is preliminary data.</text>
</comment>
<keyword evidence="1" id="KW-1133">Transmembrane helix</keyword>
<keyword evidence="1" id="KW-0472">Membrane</keyword>
<evidence type="ECO:0000256" key="1">
    <source>
        <dbReference type="SAM" id="Phobius"/>
    </source>
</evidence>
<feature type="transmembrane region" description="Helical" evidence="1">
    <location>
        <begin position="109"/>
        <end position="125"/>
    </location>
</feature>
<feature type="transmembrane region" description="Helical" evidence="1">
    <location>
        <begin position="279"/>
        <end position="298"/>
    </location>
</feature>
<feature type="transmembrane region" description="Helical" evidence="1">
    <location>
        <begin position="384"/>
        <end position="402"/>
    </location>
</feature>
<reference evidence="3" key="1">
    <citation type="submission" date="2017-09" db="EMBL/GenBank/DDBJ databases">
        <title>Depth-based differentiation of microbial function through sediment-hosted aquifers and enrichment of novel symbionts in the deep terrestrial subsurface.</title>
        <authorList>
            <person name="Probst A.J."/>
            <person name="Ladd B."/>
            <person name="Jarett J.K."/>
            <person name="Geller-Mcgrath D.E."/>
            <person name="Sieber C.M.K."/>
            <person name="Emerson J.B."/>
            <person name="Anantharaman K."/>
            <person name="Thomas B.C."/>
            <person name="Malmstrom R."/>
            <person name="Stieglmeier M."/>
            <person name="Klingl A."/>
            <person name="Woyke T."/>
            <person name="Ryan C.M."/>
            <person name="Banfield J.F."/>
        </authorList>
    </citation>
    <scope>NUCLEOTIDE SEQUENCE [LARGE SCALE GENOMIC DNA]</scope>
</reference>
<accession>A0A2H0X043</accession>
<sequence>MSKPTWSSNKILIALVWIVAIAIRLYGATRPAQFYDIGTFEAWSRSLWLHGPLGFFSAVWSDYLPLPILTFAPISLLADLVHLPFGLVFKLIHIFIELILIIAISRSTIYALPSTILLLLSPALIGDSSFWGQVDTIPALLGLLSLSTLSPVIFGLAVAYKPIMILLVPVIWIKDIKAGKAWWRLPLFSSLIFFSTALPTSGFDFFRHMLTRVFAQTGTYPYLTINAFNFWSLHPSLLWIPDSTSVLSLSGHTLGLALFFVFSLITLNRWRIQKFAPKYAYRIAATIFILFFTFTTRMHERHLLFGLPFLALATQYQTFLFIPYLLLTMSYVLNLYGAYYWVNHAQTWPFGLGMISLISWVTTVTAIVLSTISSPPRFLKSQKYLVLILLLSGCLRFINLSYPSTYIFDEVYHAFTAR</sequence>
<evidence type="ECO:0000313" key="3">
    <source>
        <dbReference type="Proteomes" id="UP000229574"/>
    </source>
</evidence>
<feature type="transmembrane region" description="Helical" evidence="1">
    <location>
        <begin position="181"/>
        <end position="200"/>
    </location>
</feature>
<feature type="transmembrane region" description="Helical" evidence="1">
    <location>
        <begin position="319"/>
        <end position="342"/>
    </location>
</feature>
<feature type="transmembrane region" description="Helical" evidence="1">
    <location>
        <begin position="247"/>
        <end position="267"/>
    </location>
</feature>
<evidence type="ECO:0000313" key="2">
    <source>
        <dbReference type="EMBL" id="PIS18282.1"/>
    </source>
</evidence>
<protein>
    <recommendedName>
        <fullName evidence="4">Glycosyltransferase RgtA/B/C/D-like domain-containing protein</fullName>
    </recommendedName>
</protein>
<evidence type="ECO:0008006" key="4">
    <source>
        <dbReference type="Google" id="ProtNLM"/>
    </source>
</evidence>